<comment type="caution">
    <text evidence="1">The sequence shown here is derived from an EMBL/GenBank/DDBJ whole genome shotgun (WGS) entry which is preliminary data.</text>
</comment>
<reference evidence="1 2" key="1">
    <citation type="journal article" date="2018" name="Int. J. Food Microbiol.">
        <title>Growth of Carnobacterium spp. isolated from chilled vacuum-packaged meat under relevant acidic conditions.</title>
        <authorList>
            <person name="Zhang P."/>
            <person name="Badoni M."/>
            <person name="Ganzle M."/>
            <person name="Yang X."/>
        </authorList>
    </citation>
    <scope>NUCLEOTIDE SEQUENCE [LARGE SCALE GENOMIC DNA]</scope>
    <source>
        <strain evidence="1 2">B2</strain>
    </source>
</reference>
<accession>A0A7Z8CW95</accession>
<dbReference type="EMBL" id="NRPP01000020">
    <property type="protein sequence ID" value="TFJ23161.1"/>
    <property type="molecule type" value="Genomic_DNA"/>
</dbReference>
<protein>
    <submittedName>
        <fullName evidence="1">Uncharacterized protein</fullName>
    </submittedName>
</protein>
<dbReference type="Proteomes" id="UP000297938">
    <property type="component" value="Unassembled WGS sequence"/>
</dbReference>
<sequence length="94" mass="11279">MVSICFTQTPPTHFIKIKWAKDLSFCHTKRRKKRDDFLLPKSSLFFLKPWMNEQKISRILFVHPLKICEQYGFIQSCSYKSKASNRPRTIQQKK</sequence>
<organism evidence="1 2">
    <name type="scientific">Carnobacterium divergens</name>
    <name type="common">Lactobacillus divergens</name>
    <dbReference type="NCBI Taxonomy" id="2748"/>
    <lineage>
        <taxon>Bacteria</taxon>
        <taxon>Bacillati</taxon>
        <taxon>Bacillota</taxon>
        <taxon>Bacilli</taxon>
        <taxon>Lactobacillales</taxon>
        <taxon>Carnobacteriaceae</taxon>
        <taxon>Carnobacterium</taxon>
    </lineage>
</organism>
<dbReference type="AlphaFoldDB" id="A0A7Z8CW95"/>
<evidence type="ECO:0000313" key="2">
    <source>
        <dbReference type="Proteomes" id="UP000297938"/>
    </source>
</evidence>
<evidence type="ECO:0000313" key="1">
    <source>
        <dbReference type="EMBL" id="TFJ23161.1"/>
    </source>
</evidence>
<gene>
    <name evidence="1" type="ORF">CKN69_13245</name>
</gene>
<proteinExistence type="predicted"/>
<name>A0A7Z8CW95_CARDV</name>